<protein>
    <submittedName>
        <fullName evidence="1">Uncharacterized protein</fullName>
    </submittedName>
</protein>
<dbReference type="EMBL" id="BMYF01000017">
    <property type="protein sequence ID" value="GHB44419.1"/>
    <property type="molecule type" value="Genomic_DNA"/>
</dbReference>
<gene>
    <name evidence="1" type="ORF">GCM10008106_26860</name>
</gene>
<dbReference type="AlphaFoldDB" id="A0A8J3G6B3"/>
<name>A0A8J3G6B3_9BACT</name>
<reference evidence="1" key="2">
    <citation type="submission" date="2020-09" db="EMBL/GenBank/DDBJ databases">
        <authorList>
            <person name="Sun Q."/>
            <person name="Kim S."/>
        </authorList>
    </citation>
    <scope>NUCLEOTIDE SEQUENCE</scope>
    <source>
        <strain evidence="1">KCTC 23224</strain>
    </source>
</reference>
<evidence type="ECO:0000313" key="2">
    <source>
        <dbReference type="Proteomes" id="UP000642809"/>
    </source>
</evidence>
<proteinExistence type="predicted"/>
<dbReference type="Proteomes" id="UP000642809">
    <property type="component" value="Unassembled WGS sequence"/>
</dbReference>
<accession>A0A8J3G6B3</accession>
<evidence type="ECO:0000313" key="1">
    <source>
        <dbReference type="EMBL" id="GHB44419.1"/>
    </source>
</evidence>
<reference evidence="1" key="1">
    <citation type="journal article" date="2014" name="Int. J. Syst. Evol. Microbiol.">
        <title>Complete genome sequence of Corynebacterium casei LMG S-19264T (=DSM 44701T), isolated from a smear-ripened cheese.</title>
        <authorList>
            <consortium name="US DOE Joint Genome Institute (JGI-PGF)"/>
            <person name="Walter F."/>
            <person name="Albersmeier A."/>
            <person name="Kalinowski J."/>
            <person name="Ruckert C."/>
        </authorList>
    </citation>
    <scope>NUCLEOTIDE SEQUENCE</scope>
    <source>
        <strain evidence="1">KCTC 23224</strain>
    </source>
</reference>
<sequence>MASDIGTMSQLTVWKAIEEMRELSAEGLSFSFSFMSYDRTKQTTHGIVEVRNARLRNKSKLVNFENSELIEPYIDLDTNELRRFSHPTLMTFNGRTVELL</sequence>
<comment type="caution">
    <text evidence="1">The sequence shown here is derived from an EMBL/GenBank/DDBJ whole genome shotgun (WGS) entry which is preliminary data.</text>
</comment>
<dbReference type="RefSeq" id="WP_229800639.1">
    <property type="nucleotide sequence ID" value="NZ_BMYF01000017.1"/>
</dbReference>
<organism evidence="1 2">
    <name type="scientific">Mongoliitalea lutea</name>
    <dbReference type="NCBI Taxonomy" id="849756"/>
    <lineage>
        <taxon>Bacteria</taxon>
        <taxon>Pseudomonadati</taxon>
        <taxon>Bacteroidota</taxon>
        <taxon>Cytophagia</taxon>
        <taxon>Cytophagales</taxon>
        <taxon>Cyclobacteriaceae</taxon>
        <taxon>Mongoliitalea</taxon>
    </lineage>
</organism>
<keyword evidence="2" id="KW-1185">Reference proteome</keyword>